<dbReference type="PANTHER" id="PTHR46599">
    <property type="entry name" value="PIGGYBAC TRANSPOSABLE ELEMENT-DERIVED PROTEIN 4"/>
    <property type="match status" value="1"/>
</dbReference>
<name>A0A8K0D7I5_IGNLU</name>
<evidence type="ECO:0000313" key="3">
    <source>
        <dbReference type="EMBL" id="KAF2898356.1"/>
    </source>
</evidence>
<dbReference type="AlphaFoldDB" id="A0A8K0D7I5"/>
<dbReference type="Pfam" id="PF13843">
    <property type="entry name" value="DDE_Tnp_1_7"/>
    <property type="match status" value="1"/>
</dbReference>
<dbReference type="PANTHER" id="PTHR46599:SF3">
    <property type="entry name" value="PIGGYBAC TRANSPOSABLE ELEMENT-DERIVED PROTEIN 4"/>
    <property type="match status" value="1"/>
</dbReference>
<protein>
    <recommendedName>
        <fullName evidence="2">PiggyBac transposable element-derived protein domain-containing protein</fullName>
    </recommendedName>
</protein>
<gene>
    <name evidence="3" type="ORF">ILUMI_07824</name>
</gene>
<comment type="caution">
    <text evidence="3">The sequence shown here is derived from an EMBL/GenBank/DDBJ whole genome shotgun (WGS) entry which is preliminary data.</text>
</comment>
<feature type="domain" description="PiggyBac transposable element-derived protein" evidence="2">
    <location>
        <begin position="96"/>
        <end position="188"/>
    </location>
</feature>
<keyword evidence="4" id="KW-1185">Reference proteome</keyword>
<dbReference type="InterPro" id="IPR029526">
    <property type="entry name" value="PGBD"/>
</dbReference>
<evidence type="ECO:0000259" key="2">
    <source>
        <dbReference type="Pfam" id="PF13843"/>
    </source>
</evidence>
<dbReference type="OrthoDB" id="75807at2759"/>
<evidence type="ECO:0000256" key="1">
    <source>
        <dbReference type="SAM" id="MobiDB-lite"/>
    </source>
</evidence>
<accession>A0A8K0D7I5</accession>
<feature type="compositionally biased region" description="Acidic residues" evidence="1">
    <location>
        <begin position="26"/>
        <end position="39"/>
    </location>
</feature>
<reference evidence="3" key="1">
    <citation type="submission" date="2019-08" db="EMBL/GenBank/DDBJ databases">
        <title>The genome of the North American firefly Photinus pyralis.</title>
        <authorList>
            <consortium name="Photinus pyralis genome working group"/>
            <person name="Fallon T.R."/>
            <person name="Sander Lower S.E."/>
            <person name="Weng J.-K."/>
        </authorList>
    </citation>
    <scope>NUCLEOTIDE SEQUENCE</scope>
    <source>
        <strain evidence="3">TRF0915ILg1</strain>
        <tissue evidence="3">Whole body</tissue>
    </source>
</reference>
<proteinExistence type="predicted"/>
<feature type="region of interest" description="Disordered" evidence="1">
    <location>
        <begin position="1"/>
        <end position="39"/>
    </location>
</feature>
<evidence type="ECO:0000313" key="4">
    <source>
        <dbReference type="Proteomes" id="UP000801492"/>
    </source>
</evidence>
<sequence>MDSEYDYSGGSDLELHLEESGSESSDISESDVPVESDNEADISDARVWCKLTKSTPAPPPFRFLSTPTMNFEKNDQEDILQFFNKFINDEIIDYITNKMRGKVAVMKWKDKKEICLLSSIHGVETVNLQNRGETILKPKLVHEYNDTVGGVDRVDQHLADYTLPRKRDKKYYKKIFFHLFDLALWNSFVLYSKTGGTETALEYRMDIVKLIMEKYHHSEFCSATGRPSVIPTPLRLTGRHFPEYIPGTEKKNNPTRQCAMCARVRDGRGKKIRRESRSHSPPMICPEKRKEELKQPQKTDVSTTTVLFSDSDIPEFLENISLTDDNANYYVTPTPTCKAAATHWKHPTESHTDQSNPGIHQELKRPFGLPPGALCEDAPGTYLSSQSPIDIEVAALHEAIGILAPYAHHIVLAGDFNYRSEQRACPPAHSHHEGGTARPQPVWICAEPLDCPGGAMLHCCCPGTIQVHRHRLWMWPGPAVLHRMKNVNNDAATFSVAVPRIGRTNLLNELKIVLNAVAAMSKLPTEAELKWYAEHIWDEDFGSVDGLDDDISDLDYQ</sequence>
<dbReference type="Proteomes" id="UP000801492">
    <property type="component" value="Unassembled WGS sequence"/>
</dbReference>
<dbReference type="EMBL" id="VTPC01003570">
    <property type="protein sequence ID" value="KAF2898356.1"/>
    <property type="molecule type" value="Genomic_DNA"/>
</dbReference>
<organism evidence="3 4">
    <name type="scientific">Ignelater luminosus</name>
    <name type="common">Cucubano</name>
    <name type="synonym">Pyrophorus luminosus</name>
    <dbReference type="NCBI Taxonomy" id="2038154"/>
    <lineage>
        <taxon>Eukaryota</taxon>
        <taxon>Metazoa</taxon>
        <taxon>Ecdysozoa</taxon>
        <taxon>Arthropoda</taxon>
        <taxon>Hexapoda</taxon>
        <taxon>Insecta</taxon>
        <taxon>Pterygota</taxon>
        <taxon>Neoptera</taxon>
        <taxon>Endopterygota</taxon>
        <taxon>Coleoptera</taxon>
        <taxon>Polyphaga</taxon>
        <taxon>Elateriformia</taxon>
        <taxon>Elateroidea</taxon>
        <taxon>Elateridae</taxon>
        <taxon>Agrypninae</taxon>
        <taxon>Pyrophorini</taxon>
        <taxon>Ignelater</taxon>
    </lineage>
</organism>